<evidence type="ECO:0000313" key="1">
    <source>
        <dbReference type="EMBL" id="SCC32590.1"/>
    </source>
</evidence>
<dbReference type="STRING" id="1335309.GA0116948_1063"/>
<dbReference type="EMBL" id="FMAR01000006">
    <property type="protein sequence ID" value="SCC32590.1"/>
    <property type="molecule type" value="Genomic_DNA"/>
</dbReference>
<dbReference type="Proteomes" id="UP000242818">
    <property type="component" value="Unassembled WGS sequence"/>
</dbReference>
<gene>
    <name evidence="1" type="ORF">GA0116948_1063</name>
</gene>
<name>A0A1C4DMZ7_9BACT</name>
<proteinExistence type="predicted"/>
<evidence type="ECO:0000313" key="2">
    <source>
        <dbReference type="Proteomes" id="UP000242818"/>
    </source>
</evidence>
<dbReference type="AlphaFoldDB" id="A0A1C4DMZ7"/>
<reference evidence="1 2" key="1">
    <citation type="submission" date="2016-08" db="EMBL/GenBank/DDBJ databases">
        <authorList>
            <person name="Seilhamer J.J."/>
        </authorList>
    </citation>
    <scope>NUCLEOTIDE SEQUENCE [LARGE SCALE GENOMIC DNA]</scope>
    <source>
        <strain evidence="1 2">A37T2</strain>
    </source>
</reference>
<accession>A0A1C4DMZ7</accession>
<organism evidence="1 2">
    <name type="scientific">Chitinophaga costaii</name>
    <dbReference type="NCBI Taxonomy" id="1335309"/>
    <lineage>
        <taxon>Bacteria</taxon>
        <taxon>Pseudomonadati</taxon>
        <taxon>Bacteroidota</taxon>
        <taxon>Chitinophagia</taxon>
        <taxon>Chitinophagales</taxon>
        <taxon>Chitinophagaceae</taxon>
        <taxon>Chitinophaga</taxon>
    </lineage>
</organism>
<protein>
    <submittedName>
        <fullName evidence="1">Uncharacterized protein</fullName>
    </submittedName>
</protein>
<keyword evidence="2" id="KW-1185">Reference proteome</keyword>
<sequence length="163" mass="18720">MKWLSLFIVWLCLFVPQGVRGQIDVKTDPRIAPLLRQAANGQSDLVIFGRKPASNMYVNIAVLDNTNRRLFWFTCYGAAYDSAKLQETEYTKIASNTIDPFSFYKELCLENEVYLDEAVTEYRKLGKLALKDTSYNRRIVYNSVSVHSAQSTLQQLMAIENLF</sequence>
<dbReference type="RefSeq" id="WP_089711790.1">
    <property type="nucleotide sequence ID" value="NZ_FMAR01000006.1"/>
</dbReference>